<feature type="signal peptide" evidence="1">
    <location>
        <begin position="1"/>
        <end position="21"/>
    </location>
</feature>
<protein>
    <submittedName>
        <fullName evidence="2">Uncharacterized protein</fullName>
    </submittedName>
</protein>
<name>A0ABV9C168_9GAMM</name>
<dbReference type="Proteomes" id="UP001595961">
    <property type="component" value="Unassembled WGS sequence"/>
</dbReference>
<feature type="chain" id="PRO_5045652884" evidence="1">
    <location>
        <begin position="22"/>
        <end position="173"/>
    </location>
</feature>
<keyword evidence="3" id="KW-1185">Reference proteome</keyword>
<proteinExistence type="predicted"/>
<gene>
    <name evidence="2" type="ORF">ACFO5W_08780</name>
</gene>
<dbReference type="RefSeq" id="WP_266152477.1">
    <property type="nucleotide sequence ID" value="NZ_CP064028.1"/>
</dbReference>
<evidence type="ECO:0000313" key="3">
    <source>
        <dbReference type="Proteomes" id="UP001595961"/>
    </source>
</evidence>
<comment type="caution">
    <text evidence="2">The sequence shown here is derived from an EMBL/GenBank/DDBJ whole genome shotgun (WGS) entry which is preliminary data.</text>
</comment>
<keyword evidence="1" id="KW-0732">Signal</keyword>
<accession>A0ABV9C168</accession>
<organism evidence="2 3">
    <name type="scientific">Dyella halodurans</name>
    <dbReference type="NCBI Taxonomy" id="1920171"/>
    <lineage>
        <taxon>Bacteria</taxon>
        <taxon>Pseudomonadati</taxon>
        <taxon>Pseudomonadota</taxon>
        <taxon>Gammaproteobacteria</taxon>
        <taxon>Lysobacterales</taxon>
        <taxon>Rhodanobacteraceae</taxon>
        <taxon>Dyella</taxon>
    </lineage>
</organism>
<sequence>MYQLKFVTFLAGLILCSYTYASGVNTPAPAEDATNPAASPCNAGALAIARFELRVVQDGKTEADLMASPSVCGPGARIGIHHIPSVAIDSRQVDPSNALDVELSIEPVGRPGPFLVSLETRHLDTNHPIQTAPGMATANVATRSWSGVVSLKPGEELTILKDGGQIATVRRVQ</sequence>
<evidence type="ECO:0000256" key="1">
    <source>
        <dbReference type="SAM" id="SignalP"/>
    </source>
</evidence>
<dbReference type="EMBL" id="JBHSGA010000016">
    <property type="protein sequence ID" value="MFC4526730.1"/>
    <property type="molecule type" value="Genomic_DNA"/>
</dbReference>
<evidence type="ECO:0000313" key="2">
    <source>
        <dbReference type="EMBL" id="MFC4526730.1"/>
    </source>
</evidence>
<reference evidence="3" key="1">
    <citation type="journal article" date="2019" name="Int. J. Syst. Evol. Microbiol.">
        <title>The Global Catalogue of Microorganisms (GCM) 10K type strain sequencing project: providing services to taxonomists for standard genome sequencing and annotation.</title>
        <authorList>
            <consortium name="The Broad Institute Genomics Platform"/>
            <consortium name="The Broad Institute Genome Sequencing Center for Infectious Disease"/>
            <person name="Wu L."/>
            <person name="Ma J."/>
        </authorList>
    </citation>
    <scope>NUCLEOTIDE SEQUENCE [LARGE SCALE GENOMIC DNA]</scope>
    <source>
        <strain evidence="3">CCM 4481</strain>
    </source>
</reference>